<evidence type="ECO:0000313" key="2">
    <source>
        <dbReference type="Proteomes" id="UP000639643"/>
    </source>
</evidence>
<protein>
    <submittedName>
        <fullName evidence="1">ABC multidrug transporter</fullName>
    </submittedName>
</protein>
<gene>
    <name evidence="1" type="ORF">CMUS01_04392</name>
</gene>
<reference evidence="1" key="1">
    <citation type="journal article" date="2020" name="Phytopathology">
        <title>Genome Sequence Resources of Colletotrichum truncatum, C. plurivorum, C. musicola, and C. sojae: Four Species Pathogenic to Soybean (Glycine max).</title>
        <authorList>
            <person name="Rogerio F."/>
            <person name="Boufleur T.R."/>
            <person name="Ciampi-Guillardi M."/>
            <person name="Sukno S.A."/>
            <person name="Thon M.R."/>
            <person name="Massola Junior N.S."/>
            <person name="Baroncelli R."/>
        </authorList>
    </citation>
    <scope>NUCLEOTIDE SEQUENCE</scope>
    <source>
        <strain evidence="1">LFN0074</strain>
    </source>
</reference>
<sequence>MQASSSDAVNFDGVDVCNLHGVAFRDDIAVATAPAQKPADDEIEQSCRIANIHETIATLLQGYDIEGYPKGRRFSASGNAARADVIFVVAAGTATTKGRHEEVIETSESYRLNATQQMLGHRRHSG</sequence>
<dbReference type="Proteomes" id="UP000639643">
    <property type="component" value="Unassembled WGS sequence"/>
</dbReference>
<name>A0A8H6KXK1_9PEZI</name>
<dbReference type="OrthoDB" id="6500128at2759"/>
<dbReference type="AlphaFoldDB" id="A0A8H6KXK1"/>
<dbReference type="EMBL" id="WIGM01000118">
    <property type="protein sequence ID" value="KAF6839145.1"/>
    <property type="molecule type" value="Genomic_DNA"/>
</dbReference>
<evidence type="ECO:0000313" key="1">
    <source>
        <dbReference type="EMBL" id="KAF6839145.1"/>
    </source>
</evidence>
<organism evidence="1 2">
    <name type="scientific">Colletotrichum musicola</name>
    <dbReference type="NCBI Taxonomy" id="2175873"/>
    <lineage>
        <taxon>Eukaryota</taxon>
        <taxon>Fungi</taxon>
        <taxon>Dikarya</taxon>
        <taxon>Ascomycota</taxon>
        <taxon>Pezizomycotina</taxon>
        <taxon>Sordariomycetes</taxon>
        <taxon>Hypocreomycetidae</taxon>
        <taxon>Glomerellales</taxon>
        <taxon>Glomerellaceae</taxon>
        <taxon>Colletotrichum</taxon>
        <taxon>Colletotrichum orchidearum species complex</taxon>
    </lineage>
</organism>
<comment type="caution">
    <text evidence="1">The sequence shown here is derived from an EMBL/GenBank/DDBJ whole genome shotgun (WGS) entry which is preliminary data.</text>
</comment>
<proteinExistence type="predicted"/>
<keyword evidence="2" id="KW-1185">Reference proteome</keyword>
<accession>A0A8H6KXK1</accession>